<dbReference type="SUPFAM" id="SSF53300">
    <property type="entry name" value="vWA-like"/>
    <property type="match status" value="1"/>
</dbReference>
<dbReference type="EMBL" id="JAUPFM010000015">
    <property type="protein sequence ID" value="KAK2828248.1"/>
    <property type="molecule type" value="Genomic_DNA"/>
</dbReference>
<evidence type="ECO:0000256" key="6">
    <source>
        <dbReference type="SAM" id="SignalP"/>
    </source>
</evidence>
<keyword evidence="5" id="KW-1133">Transmembrane helix</keyword>
<dbReference type="InterPro" id="IPR057615">
    <property type="entry name" value="Ig_VWA7"/>
</dbReference>
<keyword evidence="5" id="KW-0812">Transmembrane</keyword>
<dbReference type="InterPro" id="IPR056861">
    <property type="entry name" value="HMCN1-like_VWA"/>
</dbReference>
<evidence type="ECO:0000313" key="11">
    <source>
        <dbReference type="EMBL" id="KAK2828248.1"/>
    </source>
</evidence>
<dbReference type="Pfam" id="PF25106">
    <property type="entry name" value="VWA_4"/>
    <property type="match status" value="1"/>
</dbReference>
<comment type="caution">
    <text evidence="11">The sequence shown here is derived from an EMBL/GenBank/DDBJ whole genome shotgun (WGS) entry which is preliminary data.</text>
</comment>
<dbReference type="Pfam" id="PF23560">
    <property type="entry name" value="GBD_Hemicentin"/>
    <property type="match status" value="1"/>
</dbReference>
<organism evidence="11 12">
    <name type="scientific">Channa striata</name>
    <name type="common">Snakehead murrel</name>
    <name type="synonym">Ophicephalus striatus</name>
    <dbReference type="NCBI Taxonomy" id="64152"/>
    <lineage>
        <taxon>Eukaryota</taxon>
        <taxon>Metazoa</taxon>
        <taxon>Chordata</taxon>
        <taxon>Craniata</taxon>
        <taxon>Vertebrata</taxon>
        <taxon>Euteleostomi</taxon>
        <taxon>Actinopterygii</taxon>
        <taxon>Neopterygii</taxon>
        <taxon>Teleostei</taxon>
        <taxon>Neoteleostei</taxon>
        <taxon>Acanthomorphata</taxon>
        <taxon>Anabantaria</taxon>
        <taxon>Anabantiformes</taxon>
        <taxon>Channoidei</taxon>
        <taxon>Channidae</taxon>
        <taxon>Channa</taxon>
    </lineage>
</organism>
<dbReference type="InterPro" id="IPR036465">
    <property type="entry name" value="vWFA_dom_sf"/>
</dbReference>
<keyword evidence="2" id="KW-0964">Secreted</keyword>
<protein>
    <recommendedName>
        <fullName evidence="13">von Willebrand factor A domain-containing protein 7-like</fullName>
    </recommendedName>
</protein>
<keyword evidence="4" id="KW-0325">Glycoprotein</keyword>
<feature type="signal peptide" evidence="6">
    <location>
        <begin position="1"/>
        <end position="19"/>
    </location>
</feature>
<dbReference type="PANTHER" id="PTHR14905">
    <property type="entry name" value="NG37"/>
    <property type="match status" value="1"/>
</dbReference>
<keyword evidence="12" id="KW-1185">Reference proteome</keyword>
<accession>A0AA88M235</accession>
<proteinExistence type="predicted"/>
<evidence type="ECO:0000256" key="3">
    <source>
        <dbReference type="ARBA" id="ARBA00022729"/>
    </source>
</evidence>
<keyword evidence="5" id="KW-0472">Membrane</keyword>
<dbReference type="InterPro" id="IPR056475">
    <property type="entry name" value="GBD_Hemicentin/VWA7"/>
</dbReference>
<dbReference type="PANTHER" id="PTHR14905:SF18">
    <property type="entry name" value="VON WILLEBRAND FACTOR A DOMAIN-CONTAINING 10, TANDEM DUPLICATE 1-RELATED"/>
    <property type="match status" value="1"/>
</dbReference>
<dbReference type="Proteomes" id="UP001187415">
    <property type="component" value="Unassembled WGS sequence"/>
</dbReference>
<dbReference type="AlphaFoldDB" id="A0AA88M235"/>
<evidence type="ECO:0000256" key="1">
    <source>
        <dbReference type="ARBA" id="ARBA00004613"/>
    </source>
</evidence>
<sequence length="889" mass="94387">MSSCVALWCLLLLHSETLGFEILAGPYFTHLEITESAILNTTVQVCYAVAQTDGTDFTFPPQPFTAENVAAACKAPSSRRFRLAITSITLRNAWVDIAHVSDPEFHFDREMIIEGRKIITDGIQAVKASNKQKNFDAARRKLGEILHPLQDFYSHSNWVELGYKAPNSNLIRSDTNIGNIAAKSRATCRSCDGSNCNNNILEDVIQEKILTTGYFGFTKPNGKCSHGGKLDLTSNTEPKGGINKDKFDSSHGYLHSEAANVAKAATSELLENIRGAVGDKLFLQMLGITKGSSKALCFVIDTTKSMSDVIGAVKTITSSIISSKVGTEDEPSLYILVPFNDPGFGPLMTTTEADVFKNAVNSLTASGGLDQAELSLSGLRLALSGAPTNSEIFVFTDAPAKDGHLKSTVIALIEQTQTVVNFMITASTATNRRRRSDDNWQQQSRISASEAQLYRELAQHSGGQAIEVAKSELPVASSIIAESTRSSLVTLLQASRSPGVADSFLFIYDGTLTSATVYITGSSVTFTLTSPNGDTQQSTDSTGSLITSSQSVGNFQTLQLKAQVGQWKMNMVSPNPYTLKVIGHSPVDFLFNFVEVSQGPSQGYDALERRPQTGVSGNLLVSVTGSRSATVTEVALVDSSTSAEIRGVVVPQGNGSFLAQFDKMPSAPFAVRMKGQVNTVPQIVFQRQSPTNFKTSNLIVTANSDAILVPGTPFSTGGSANGTVNISAPLNTPSGTDVTLTIEAGAPGGTDTNYVLLRISVVNTVTDFIAPVCQLLSKQFTCPKNCSSSSWELAILVTDGAGGTGVDHVSLIQGNGTMIASPGPGNTNTTLVSYSASCCSPVMELLVVDRVGNEGSCLYSAAVSLSTTSLLFLSALALGFLILADPNFQ</sequence>
<keyword evidence="3 6" id="KW-0732">Signal</keyword>
<feature type="domain" description="VWA7 Ig-like" evidence="8">
    <location>
        <begin position="715"/>
        <end position="762"/>
    </location>
</feature>
<feature type="transmembrane region" description="Helical" evidence="5">
    <location>
        <begin position="858"/>
        <end position="884"/>
    </location>
</feature>
<dbReference type="GO" id="GO:0005576">
    <property type="term" value="C:extracellular region"/>
    <property type="evidence" value="ECO:0007669"/>
    <property type="project" value="UniProtKB-SubCell"/>
</dbReference>
<dbReference type="Gene3D" id="3.40.50.410">
    <property type="entry name" value="von Willebrand factor, type A domain"/>
    <property type="match status" value="1"/>
</dbReference>
<evidence type="ECO:0000256" key="2">
    <source>
        <dbReference type="ARBA" id="ARBA00022525"/>
    </source>
</evidence>
<feature type="domain" description="Hemicentin-1-like von Willebrand factor A" evidence="9">
    <location>
        <begin position="295"/>
        <end position="470"/>
    </location>
</feature>
<dbReference type="Pfam" id="PF25107">
    <property type="entry name" value="VWA7_N"/>
    <property type="match status" value="1"/>
</dbReference>
<dbReference type="InterPro" id="IPR052577">
    <property type="entry name" value="VWA7"/>
</dbReference>
<name>A0AA88M235_CHASR</name>
<evidence type="ECO:0000259" key="9">
    <source>
        <dbReference type="Pfam" id="PF25106"/>
    </source>
</evidence>
<evidence type="ECO:0000313" key="12">
    <source>
        <dbReference type="Proteomes" id="UP001187415"/>
    </source>
</evidence>
<dbReference type="Pfam" id="PF23619">
    <property type="entry name" value="Ig_VWA7"/>
    <property type="match status" value="1"/>
</dbReference>
<evidence type="ECO:0000256" key="4">
    <source>
        <dbReference type="ARBA" id="ARBA00023180"/>
    </source>
</evidence>
<feature type="domain" description="VWA7 N-terminal" evidence="10">
    <location>
        <begin position="65"/>
        <end position="283"/>
    </location>
</feature>
<evidence type="ECO:0000259" key="10">
    <source>
        <dbReference type="Pfam" id="PF25107"/>
    </source>
</evidence>
<evidence type="ECO:0000259" key="8">
    <source>
        <dbReference type="Pfam" id="PF23619"/>
    </source>
</evidence>
<evidence type="ECO:0000256" key="5">
    <source>
        <dbReference type="SAM" id="Phobius"/>
    </source>
</evidence>
<feature type="domain" description="Hemicentin/VWA7 galactose-binding" evidence="7">
    <location>
        <begin position="489"/>
        <end position="585"/>
    </location>
</feature>
<evidence type="ECO:0000259" key="7">
    <source>
        <dbReference type="Pfam" id="PF23560"/>
    </source>
</evidence>
<dbReference type="InterPro" id="IPR056862">
    <property type="entry name" value="VWA7_N"/>
</dbReference>
<feature type="chain" id="PRO_5041740723" description="von Willebrand factor A domain-containing protein 7-like" evidence="6">
    <location>
        <begin position="20"/>
        <end position="889"/>
    </location>
</feature>
<evidence type="ECO:0008006" key="13">
    <source>
        <dbReference type="Google" id="ProtNLM"/>
    </source>
</evidence>
<comment type="subcellular location">
    <subcellularLocation>
        <location evidence="1">Secreted</location>
    </subcellularLocation>
</comment>
<reference evidence="11" key="1">
    <citation type="submission" date="2023-07" db="EMBL/GenBank/DDBJ databases">
        <title>Chromosome-level Genome Assembly of Striped Snakehead (Channa striata).</title>
        <authorList>
            <person name="Liu H."/>
        </authorList>
    </citation>
    <scope>NUCLEOTIDE SEQUENCE</scope>
    <source>
        <strain evidence="11">Gz</strain>
        <tissue evidence="11">Muscle</tissue>
    </source>
</reference>
<gene>
    <name evidence="11" type="ORF">Q5P01_019282</name>
</gene>